<keyword evidence="1 4" id="KW-0808">Transferase</keyword>
<sequence>MTFDTPKPLIRVNGVRMIDTVIQALHENGIYEIYVVVGYKKEQFACMESEYEDVTLVENPYWDSCNNIASLYAAREHLENAMILDGDQIIYRKEILLPEFTRSGYNAVWTEEETDEWLMQVENGIVRSCSRTGGKGGWQLFSVSRWSREDGKS</sequence>
<evidence type="ECO:0000259" key="3">
    <source>
        <dbReference type="Pfam" id="PF12804"/>
    </source>
</evidence>
<feature type="domain" description="MobA-like NTP transferase" evidence="3">
    <location>
        <begin position="4"/>
        <end position="112"/>
    </location>
</feature>
<comment type="caution">
    <text evidence="4">The sequence shown here is derived from an EMBL/GenBank/DDBJ whole genome shotgun (WGS) entry which is preliminary data.</text>
</comment>
<reference evidence="4" key="1">
    <citation type="submission" date="2022-01" db="EMBL/GenBank/DDBJ databases">
        <title>Collection of gut derived symbiotic bacterial strains cultured from healthy donors.</title>
        <authorList>
            <person name="Lin H."/>
            <person name="Kohout C."/>
            <person name="Waligurski E."/>
            <person name="Pamer E.G."/>
        </authorList>
    </citation>
    <scope>NUCLEOTIDE SEQUENCE</scope>
    <source>
        <strain evidence="4">DFI.5.49</strain>
    </source>
</reference>
<evidence type="ECO:0000313" key="5">
    <source>
        <dbReference type="Proteomes" id="UP001199915"/>
    </source>
</evidence>
<dbReference type="Gene3D" id="3.90.550.10">
    <property type="entry name" value="Spore Coat Polysaccharide Biosynthesis Protein SpsA, Chain A"/>
    <property type="match status" value="1"/>
</dbReference>
<dbReference type="Proteomes" id="UP001199915">
    <property type="component" value="Unassembled WGS sequence"/>
</dbReference>
<protein>
    <submittedName>
        <fullName evidence="4">NTP transferase domain-containing protein</fullName>
    </submittedName>
</protein>
<gene>
    <name evidence="4" type="ORF">L0N21_10420</name>
</gene>
<dbReference type="SUPFAM" id="SSF53448">
    <property type="entry name" value="Nucleotide-diphospho-sugar transferases"/>
    <property type="match status" value="1"/>
</dbReference>
<accession>A0AAE3F3L5</accession>
<dbReference type="GO" id="GO:0016779">
    <property type="term" value="F:nucleotidyltransferase activity"/>
    <property type="evidence" value="ECO:0007669"/>
    <property type="project" value="UniProtKB-KW"/>
</dbReference>
<evidence type="ECO:0000256" key="1">
    <source>
        <dbReference type="ARBA" id="ARBA00022679"/>
    </source>
</evidence>
<dbReference type="InterPro" id="IPR029044">
    <property type="entry name" value="Nucleotide-diphossugar_trans"/>
</dbReference>
<dbReference type="PANTHER" id="PTHR43584:SF5">
    <property type="entry name" value="PROTEIN LICC"/>
    <property type="match status" value="1"/>
</dbReference>
<name>A0AAE3F3L5_9FIRM</name>
<dbReference type="InterPro" id="IPR025877">
    <property type="entry name" value="MobA-like_NTP_Trfase"/>
</dbReference>
<dbReference type="InterPro" id="IPR050065">
    <property type="entry name" value="GlmU-like"/>
</dbReference>
<keyword evidence="2" id="KW-0548">Nucleotidyltransferase</keyword>
<evidence type="ECO:0000256" key="2">
    <source>
        <dbReference type="ARBA" id="ARBA00022695"/>
    </source>
</evidence>
<dbReference type="EMBL" id="JAKNFS010000013">
    <property type="protein sequence ID" value="MCG4765916.1"/>
    <property type="molecule type" value="Genomic_DNA"/>
</dbReference>
<dbReference type="AlphaFoldDB" id="A0AAE3F3L5"/>
<dbReference type="Pfam" id="PF12804">
    <property type="entry name" value="NTP_transf_3"/>
    <property type="match status" value="1"/>
</dbReference>
<organism evidence="4 5">
    <name type="scientific">Fusicatenibacter saccharivorans</name>
    <dbReference type="NCBI Taxonomy" id="1150298"/>
    <lineage>
        <taxon>Bacteria</taxon>
        <taxon>Bacillati</taxon>
        <taxon>Bacillota</taxon>
        <taxon>Clostridia</taxon>
        <taxon>Lachnospirales</taxon>
        <taxon>Lachnospiraceae</taxon>
        <taxon>Fusicatenibacter</taxon>
    </lineage>
</organism>
<evidence type="ECO:0000313" key="4">
    <source>
        <dbReference type="EMBL" id="MCG4765916.1"/>
    </source>
</evidence>
<dbReference type="PANTHER" id="PTHR43584">
    <property type="entry name" value="NUCLEOTIDYL TRANSFERASE"/>
    <property type="match status" value="1"/>
</dbReference>
<proteinExistence type="predicted"/>